<evidence type="ECO:0000313" key="3">
    <source>
        <dbReference type="EMBL" id="GJD46198.1"/>
    </source>
</evidence>
<evidence type="ECO:0000256" key="1">
    <source>
        <dbReference type="ARBA" id="ARBA00022801"/>
    </source>
</evidence>
<feature type="domain" description="Alpha/beta hydrolase fold-3" evidence="2">
    <location>
        <begin position="105"/>
        <end position="304"/>
    </location>
</feature>
<dbReference type="InterPro" id="IPR050300">
    <property type="entry name" value="GDXG_lipolytic_enzyme"/>
</dbReference>
<comment type="caution">
    <text evidence="3">The sequence shown here is derived from an EMBL/GenBank/DDBJ whole genome shotgun (WGS) entry which is preliminary data.</text>
</comment>
<evidence type="ECO:0000313" key="4">
    <source>
        <dbReference type="Proteomes" id="UP001055117"/>
    </source>
</evidence>
<protein>
    <recommendedName>
        <fullName evidence="2">Alpha/beta hydrolase fold-3 domain-containing protein</fullName>
    </recommendedName>
</protein>
<dbReference type="PROSITE" id="PS51318">
    <property type="entry name" value="TAT"/>
    <property type="match status" value="1"/>
</dbReference>
<dbReference type="PANTHER" id="PTHR48081:SF6">
    <property type="entry name" value="PEPTIDASE S9 PROLYL OLIGOPEPTIDASE CATALYTIC DOMAIN-CONTAINING PROTEIN"/>
    <property type="match status" value="1"/>
</dbReference>
<accession>A0ABQ4QLS2</accession>
<dbReference type="Pfam" id="PF07859">
    <property type="entry name" value="Abhydrolase_3"/>
    <property type="match status" value="1"/>
</dbReference>
<dbReference type="PANTHER" id="PTHR48081">
    <property type="entry name" value="AB HYDROLASE SUPERFAMILY PROTEIN C4A8.06C"/>
    <property type="match status" value="1"/>
</dbReference>
<gene>
    <name evidence="3" type="ORF">AFCDBAGC_4078</name>
</gene>
<reference evidence="3 4" key="1">
    <citation type="journal article" date="2021" name="Front. Microbiol.">
        <title>Comprehensive Comparative Genomics and Phenotyping of Methylobacterium Species.</title>
        <authorList>
            <person name="Alessa O."/>
            <person name="Ogura Y."/>
            <person name="Fujitani Y."/>
            <person name="Takami H."/>
            <person name="Hayashi T."/>
            <person name="Sahin N."/>
            <person name="Tani A."/>
        </authorList>
    </citation>
    <scope>NUCLEOTIDE SEQUENCE [LARGE SCALE GENOMIC DNA]</scope>
    <source>
        <strain evidence="3 4">DSM 23679</strain>
    </source>
</reference>
<dbReference type="InterPro" id="IPR029058">
    <property type="entry name" value="AB_hydrolase_fold"/>
</dbReference>
<dbReference type="SUPFAM" id="SSF53474">
    <property type="entry name" value="alpha/beta-Hydrolases"/>
    <property type="match status" value="1"/>
</dbReference>
<organism evidence="3 4">
    <name type="scientific">Methylobacterium cerastii</name>
    <dbReference type="NCBI Taxonomy" id="932741"/>
    <lineage>
        <taxon>Bacteria</taxon>
        <taxon>Pseudomonadati</taxon>
        <taxon>Pseudomonadota</taxon>
        <taxon>Alphaproteobacteria</taxon>
        <taxon>Hyphomicrobiales</taxon>
        <taxon>Methylobacteriaceae</taxon>
        <taxon>Methylobacterium</taxon>
    </lineage>
</organism>
<dbReference type="InterPro" id="IPR013094">
    <property type="entry name" value="AB_hydrolase_3"/>
</dbReference>
<proteinExistence type="predicted"/>
<dbReference type="Gene3D" id="3.40.50.1820">
    <property type="entry name" value="alpha/beta hydrolase"/>
    <property type="match status" value="1"/>
</dbReference>
<name>A0ABQ4QLS2_9HYPH</name>
<keyword evidence="1" id="KW-0378">Hydrolase</keyword>
<keyword evidence="4" id="KW-1185">Reference proteome</keyword>
<dbReference type="InterPro" id="IPR006311">
    <property type="entry name" value="TAT_signal"/>
</dbReference>
<dbReference type="EMBL" id="BPQG01000069">
    <property type="protein sequence ID" value="GJD46198.1"/>
    <property type="molecule type" value="Genomic_DNA"/>
</dbReference>
<dbReference type="RefSeq" id="WP_147752286.1">
    <property type="nucleotide sequence ID" value="NZ_BPQG01000069.1"/>
</dbReference>
<sequence>MGLDRRTLLAATAAAMAGQGAARAQGAVKPPGELVPALPRTAPGAQLQVIDLWPGDPPGGGEGPDPNGYRFDETARGVITKVERPCLLVIRPDKPNGSAMIVAAGGGYRFIDIGNEGVPVGQMLTAVGVTVFLLIYRLPGEGWDNGPDAPRQDAQRAVRLVRAQSTELGIDPARVGVLGFSAGGHLMGETAVGNQNLYPPVDAHDALPYRPALAGLLYPVITMKAPFDGTSTRRVLVGDEVTEVEMRTYSVDVQVRADTPPMFMAQAMDDPIAVCDHVLLMFAALRKAKIPAEMHLFERGGHGFGLGPPGTPVAAWPGLFLAWLHVRGFLAA</sequence>
<dbReference type="Proteomes" id="UP001055117">
    <property type="component" value="Unassembled WGS sequence"/>
</dbReference>
<evidence type="ECO:0000259" key="2">
    <source>
        <dbReference type="Pfam" id="PF07859"/>
    </source>
</evidence>